<protein>
    <recommendedName>
        <fullName evidence="3">HNH endonuclease</fullName>
    </recommendedName>
</protein>
<dbReference type="RefSeq" id="WP_258778965.1">
    <property type="nucleotide sequence ID" value="NZ_JANUGP010000009.1"/>
</dbReference>
<keyword evidence="2" id="KW-1185">Reference proteome</keyword>
<organism evidence="1 2">
    <name type="scientific">Streptomyces pyxinicus</name>
    <dbReference type="NCBI Taxonomy" id="2970331"/>
    <lineage>
        <taxon>Bacteria</taxon>
        <taxon>Bacillati</taxon>
        <taxon>Actinomycetota</taxon>
        <taxon>Actinomycetes</taxon>
        <taxon>Kitasatosporales</taxon>
        <taxon>Streptomycetaceae</taxon>
        <taxon>Streptomyces</taxon>
    </lineage>
</organism>
<accession>A0ABT2B1Q7</accession>
<evidence type="ECO:0000313" key="1">
    <source>
        <dbReference type="EMBL" id="MCS0602453.1"/>
    </source>
</evidence>
<reference evidence="1 2" key="1">
    <citation type="submission" date="2022-08" db="EMBL/GenBank/DDBJ databases">
        <authorList>
            <person name="Somphong A."/>
            <person name="Phongsopitanun W."/>
        </authorList>
    </citation>
    <scope>NUCLEOTIDE SEQUENCE [LARGE SCALE GENOMIC DNA]</scope>
    <source>
        <strain evidence="1 2">LP11</strain>
    </source>
</reference>
<name>A0ABT2B1Q7_9ACTN</name>
<evidence type="ECO:0008006" key="3">
    <source>
        <dbReference type="Google" id="ProtNLM"/>
    </source>
</evidence>
<dbReference type="Proteomes" id="UP001205612">
    <property type="component" value="Unassembled WGS sequence"/>
</dbReference>
<proteinExistence type="predicted"/>
<evidence type="ECO:0000313" key="2">
    <source>
        <dbReference type="Proteomes" id="UP001205612"/>
    </source>
</evidence>
<dbReference type="EMBL" id="JANUGP010000009">
    <property type="protein sequence ID" value="MCS0602453.1"/>
    <property type="molecule type" value="Genomic_DNA"/>
</dbReference>
<comment type="caution">
    <text evidence="1">The sequence shown here is derived from an EMBL/GenBank/DDBJ whole genome shotgun (WGS) entry which is preliminary data.</text>
</comment>
<sequence length="229" mass="25686">MTLPSWQDKKLGSKARAALWLVAKVGEDGIFTKAELREAFPDVSQIDRRIRELRTHGWGILTSREDASLKQEEQRFVTRGAEVWIPGQAKAPKHKNSLTAAQRTKIFQADNFLCRTCGIGSGEEYGDGVEQAQLNVARRKVILPSGDTEYQFITECTRCIAGSSEREVDQEVVLEMVENLSVIERKTLAGWLAADQRTLSPLDKLWGMIRTLPEDSRKAVAQALDEIDD</sequence>
<gene>
    <name evidence="1" type="ORF">NX794_14705</name>
</gene>